<feature type="compositionally biased region" description="Polar residues" evidence="2">
    <location>
        <begin position="364"/>
        <end position="377"/>
    </location>
</feature>
<feature type="compositionally biased region" description="Basic and acidic residues" evidence="2">
    <location>
        <begin position="380"/>
        <end position="390"/>
    </location>
</feature>
<dbReference type="GO" id="GO:0008356">
    <property type="term" value="P:asymmetric cell division"/>
    <property type="evidence" value="ECO:0007669"/>
    <property type="project" value="InterPro"/>
</dbReference>
<dbReference type="PANTHER" id="PTHR33476:SF7">
    <property type="entry name" value="EMB|CAB62613.1"/>
    <property type="match status" value="1"/>
</dbReference>
<proteinExistence type="predicted"/>
<organism evidence="3">
    <name type="scientific">Rhizophora mucronata</name>
    <name type="common">Asiatic mangrove</name>
    <dbReference type="NCBI Taxonomy" id="61149"/>
    <lineage>
        <taxon>Eukaryota</taxon>
        <taxon>Viridiplantae</taxon>
        <taxon>Streptophyta</taxon>
        <taxon>Embryophyta</taxon>
        <taxon>Tracheophyta</taxon>
        <taxon>Spermatophyta</taxon>
        <taxon>Magnoliopsida</taxon>
        <taxon>eudicotyledons</taxon>
        <taxon>Gunneridae</taxon>
        <taxon>Pentapetalae</taxon>
        <taxon>rosids</taxon>
        <taxon>fabids</taxon>
        <taxon>Malpighiales</taxon>
        <taxon>Rhizophoraceae</taxon>
        <taxon>Rhizophora</taxon>
    </lineage>
</organism>
<feature type="region of interest" description="Disordered" evidence="2">
    <location>
        <begin position="445"/>
        <end position="467"/>
    </location>
</feature>
<feature type="compositionally biased region" description="Basic and acidic residues" evidence="2">
    <location>
        <begin position="445"/>
        <end position="457"/>
    </location>
</feature>
<feature type="region of interest" description="Disordered" evidence="2">
    <location>
        <begin position="364"/>
        <end position="390"/>
    </location>
</feature>
<feature type="coiled-coil region" evidence="1">
    <location>
        <begin position="302"/>
        <end position="336"/>
    </location>
</feature>
<dbReference type="EMBL" id="GGEC01017032">
    <property type="protein sequence ID" value="MBW97515.1"/>
    <property type="molecule type" value="Transcribed_RNA"/>
</dbReference>
<dbReference type="EMBL" id="GGEC01017031">
    <property type="protein sequence ID" value="MBW97514.1"/>
    <property type="molecule type" value="Transcribed_RNA"/>
</dbReference>
<dbReference type="InterPro" id="IPR040348">
    <property type="entry name" value="POLAR-like"/>
</dbReference>
<feature type="coiled-coil region" evidence="1">
    <location>
        <begin position="484"/>
        <end position="511"/>
    </location>
</feature>
<evidence type="ECO:0000256" key="1">
    <source>
        <dbReference type="SAM" id="Coils"/>
    </source>
</evidence>
<name>A0A2P2JVM1_RHIMU</name>
<dbReference type="PANTHER" id="PTHR33476">
    <property type="entry name" value="EMB|CAB62613.1"/>
    <property type="match status" value="1"/>
</dbReference>
<protein>
    <submittedName>
        <fullName evidence="3">Uncharacterized protein LOC8284431</fullName>
    </submittedName>
</protein>
<accession>A0A2P2JVM1</accession>
<evidence type="ECO:0000313" key="3">
    <source>
        <dbReference type="EMBL" id="MBW97515.1"/>
    </source>
</evidence>
<keyword evidence="1" id="KW-0175">Coiled coil</keyword>
<dbReference type="AlphaFoldDB" id="A0A2P2JVM1"/>
<reference evidence="3" key="1">
    <citation type="submission" date="2018-02" db="EMBL/GenBank/DDBJ databases">
        <title>Rhizophora mucronata_Transcriptome.</title>
        <authorList>
            <person name="Meera S.P."/>
            <person name="Sreeshan A."/>
            <person name="Augustine A."/>
        </authorList>
    </citation>
    <scope>NUCLEOTIDE SEQUENCE</scope>
    <source>
        <tissue evidence="3">Leaf</tissue>
    </source>
</reference>
<evidence type="ECO:0000256" key="2">
    <source>
        <dbReference type="SAM" id="MobiDB-lite"/>
    </source>
</evidence>
<sequence>MDPWVVGAAAAAGYIAKYWKIISKDKDSLSGVSSEACKNEKRENLTCPLHRLAKQKKIVEDASTIVGRKISNGRFSQLGCASEAEVFSKSENNEKLGHLENFENFHVLDLASIQPGFSTKENLNECETRNGVESPSSHFTIEIASSHGWRPRSSLRAKLSYGQVIKPLSSLESCIMAQLYKEHMEMEEYVLRSFPSPFTTMRPLLVTDGSHIISRANTCSFHTHNGPDDDRPDKEDSICGISQLPKLELHKRRQMKTRRLRNERLSSYHKLGRGEHVHSQKGSHDGRVLFCLGLSVGIISSLISNRREVDKLKELLRQTEALVQDLQEELEMKDSLAVRELPSENHESLGTSESSFHNNAPNQPFSVQKGHLTNNCGKESYSEKAEDSSESMSKIEAELEAELERLGLNMNMDSLERELSNLVELDPDFAPDFAQGELRADKVNRQAVAHDESDQDRSGTFTPHSANYAVSPRELSLRLHNVIQSRLEEHVKELETALENSQRKVQLMESEHKNICWKLSNTGLRYSSGEDCPVAEGDWSYMTHPLVMNLSGEALDAYNEAYEELTKVGELEEDDSPAAVFEENNDIGLHTCDQSLQRGQNGEANLFLSHLTHHEAERLQGASNGEFKTPFEHGLFRELVYEDIREDENSDCHDEMEKRLIEQIVEKTRKGSPVLLNAQKLLLSSDENEH</sequence>